<dbReference type="InterPro" id="IPR001763">
    <property type="entry name" value="Rhodanese-like_dom"/>
</dbReference>
<dbReference type="AlphaFoldDB" id="A0A6P1YM99"/>
<organism evidence="2 3">
    <name type="scientific">Ancylobacter pratisalsi</name>
    <dbReference type="NCBI Taxonomy" id="1745854"/>
    <lineage>
        <taxon>Bacteria</taxon>
        <taxon>Pseudomonadati</taxon>
        <taxon>Pseudomonadota</taxon>
        <taxon>Alphaproteobacteria</taxon>
        <taxon>Hyphomicrobiales</taxon>
        <taxon>Xanthobacteraceae</taxon>
        <taxon>Ancylobacter</taxon>
    </lineage>
</organism>
<sequence length="531" mass="57169">MSAHFPRIDAATLHATLLGDTEIALLDVREEGVFASAHILTASNAPLSRFERLVPALVPRAATAIVLVDDDETLAARAAEILSKHGYEDVSILHGGVPAWKSAGFELFAGVYVPSKAFAEFVEVEYATPHIDAHELQARRAAGEDIVLLDSRPYDEYNWITIPGAIDCPGAELVLRAREVIPSDETLVVVNCGGRTRSIIGAQILIDASLPNRVVSLKDGTQGWHLAGLDVARGQDQIAPKPSPKTHDWARKAAEALATRLNVPTIGAATLARFETERDDTTLYRFDVRGTDEYRHGHRPGFLSAPGGQLVQATDTYIAVRAARIVLADSDGVRARTTAAWLARLGFPNVYVLDENAPAGRVETGAAPEIVLGLDGASAETVTAAELSALLAQGDIIVVDLATSRQYRAGHIPGAWFAVRGRLATDASKLPVAPLYVVTSPDEVIARLAVAELAQATGAVVKLLAGGTDAWSTAGLPLETTPENLASRTDDVLLKSFERREDREAAMREYLQWELDLVEQVRRDGTLQFRL</sequence>
<dbReference type="KEGG" id="apra:G3A50_03635"/>
<evidence type="ECO:0000259" key="1">
    <source>
        <dbReference type="PROSITE" id="PS50206"/>
    </source>
</evidence>
<keyword evidence="3" id="KW-1185">Reference proteome</keyword>
<feature type="domain" description="Rhodanese" evidence="1">
    <location>
        <begin position="392"/>
        <end position="480"/>
    </location>
</feature>
<dbReference type="PANTHER" id="PTHR44086:SF10">
    <property type="entry name" value="THIOSULFATE SULFURTRANSFERASE_RHODANESE-LIKE DOMAIN-CONTAINING PROTEIN 3"/>
    <property type="match status" value="1"/>
</dbReference>
<dbReference type="Proteomes" id="UP000464751">
    <property type="component" value="Chromosome"/>
</dbReference>
<evidence type="ECO:0000313" key="3">
    <source>
        <dbReference type="Proteomes" id="UP000464751"/>
    </source>
</evidence>
<dbReference type="InterPro" id="IPR036873">
    <property type="entry name" value="Rhodanese-like_dom_sf"/>
</dbReference>
<dbReference type="SMART" id="SM00450">
    <property type="entry name" value="RHOD"/>
    <property type="match status" value="4"/>
</dbReference>
<reference evidence="2 3" key="1">
    <citation type="submission" date="2020-02" db="EMBL/GenBank/DDBJ databases">
        <authorList>
            <person name="Li G."/>
        </authorList>
    </citation>
    <scope>NUCLEOTIDE SEQUENCE [LARGE SCALE GENOMIC DNA]</scope>
    <source>
        <strain evidence="2 3">DSM 102029</strain>
    </source>
</reference>
<feature type="domain" description="Rhodanese" evidence="1">
    <location>
        <begin position="142"/>
        <end position="233"/>
    </location>
</feature>
<protein>
    <recommendedName>
        <fullName evidence="1">Rhodanese domain-containing protein</fullName>
    </recommendedName>
</protein>
<gene>
    <name evidence="2" type="ORF">G3A50_03635</name>
</gene>
<dbReference type="GO" id="GO:0004792">
    <property type="term" value="F:thiosulfate-cyanide sulfurtransferase activity"/>
    <property type="evidence" value="ECO:0007669"/>
    <property type="project" value="TreeGrafter"/>
</dbReference>
<dbReference type="Gene3D" id="3.40.250.10">
    <property type="entry name" value="Rhodanese-like domain"/>
    <property type="match status" value="4"/>
</dbReference>
<proteinExistence type="predicted"/>
<dbReference type="RefSeq" id="WP_163073991.1">
    <property type="nucleotide sequence ID" value="NZ_CP048630.1"/>
</dbReference>
<name>A0A6P1YM99_9HYPH</name>
<feature type="domain" description="Rhodanese" evidence="1">
    <location>
        <begin position="287"/>
        <end position="365"/>
    </location>
</feature>
<accession>A0A6P1YM99</accession>
<dbReference type="Pfam" id="PF00581">
    <property type="entry name" value="Rhodanese"/>
    <property type="match status" value="4"/>
</dbReference>
<dbReference type="SUPFAM" id="SSF52821">
    <property type="entry name" value="Rhodanese/Cell cycle control phosphatase"/>
    <property type="match status" value="4"/>
</dbReference>
<dbReference type="PANTHER" id="PTHR44086">
    <property type="entry name" value="THIOSULFATE SULFURTRANSFERASE RDL2, MITOCHONDRIAL-RELATED"/>
    <property type="match status" value="1"/>
</dbReference>
<dbReference type="PROSITE" id="PS50206">
    <property type="entry name" value="RHODANESE_3"/>
    <property type="match status" value="4"/>
</dbReference>
<dbReference type="EMBL" id="CP048630">
    <property type="protein sequence ID" value="QIB32904.1"/>
    <property type="molecule type" value="Genomic_DNA"/>
</dbReference>
<feature type="domain" description="Rhodanese" evidence="1">
    <location>
        <begin position="19"/>
        <end position="109"/>
    </location>
</feature>
<evidence type="ECO:0000313" key="2">
    <source>
        <dbReference type="EMBL" id="QIB32904.1"/>
    </source>
</evidence>